<evidence type="ECO:0000256" key="12">
    <source>
        <dbReference type="PIRSR" id="PIRSR602124-1"/>
    </source>
</evidence>
<keyword evidence="4" id="KW-0999">Mitochondrion inner membrane</keyword>
<evidence type="ECO:0000256" key="13">
    <source>
        <dbReference type="PIRSR" id="PIRSR602124-3"/>
    </source>
</evidence>
<keyword evidence="7" id="KW-0007">Acetylation</keyword>
<keyword evidence="8" id="KW-0496">Mitochondrion</keyword>
<dbReference type="SMART" id="SM00271">
    <property type="entry name" value="DnaJ"/>
    <property type="match status" value="1"/>
</dbReference>
<comment type="caution">
    <text evidence="15">The sequence shown here is derived from an EMBL/GenBank/DDBJ whole genome shotgun (WGS) entry which is preliminary data.</text>
</comment>
<sequence length="241" mass="27590">MEAVLNCNPEDLEDYYGLLGCDELSSTEQILTEYKIRALTCHPDKHLDDPRAVRDFQKLQEAKEVLCNETKRKNYDLWRRSGVTISFHDWQALSDSVKTSMHWAVRNKKEPMLQASKAENPVSTQAEDVHCEQEGAGVHPYGAMPSPRIPTDDEQATGRERRIMVALREGKDPYSILPPKHYPGTKEDPQIVPCTIDKRLVGCICEEDNTAIVWFWVHHGEAQRCPSCGTHYKLEKHELPH</sequence>
<evidence type="ECO:0000256" key="3">
    <source>
        <dbReference type="ARBA" id="ARBA00022723"/>
    </source>
</evidence>
<comment type="subcellular location">
    <subcellularLocation>
        <location evidence="1">Mitochondrion inner membrane</location>
    </subcellularLocation>
</comment>
<keyword evidence="6" id="KW-0809">Transit peptide</keyword>
<keyword evidence="3 12" id="KW-0479">Metal-binding</keyword>
<dbReference type="GO" id="GO:0045277">
    <property type="term" value="C:respiratory chain complex IV"/>
    <property type="evidence" value="ECO:0007669"/>
    <property type="project" value="InterPro"/>
</dbReference>
<dbReference type="Pfam" id="PF01215">
    <property type="entry name" value="COX5B"/>
    <property type="match status" value="1"/>
</dbReference>
<dbReference type="InterPro" id="IPR036972">
    <property type="entry name" value="Cyt_c_oxidase_su5b_sf"/>
</dbReference>
<evidence type="ECO:0000256" key="10">
    <source>
        <dbReference type="ARBA" id="ARBA00023186"/>
    </source>
</evidence>
<organism evidence="15 16">
    <name type="scientific">Scophthalmus maximus</name>
    <name type="common">Turbot</name>
    <name type="synonym">Psetta maxima</name>
    <dbReference type="NCBI Taxonomy" id="52904"/>
    <lineage>
        <taxon>Eukaryota</taxon>
        <taxon>Metazoa</taxon>
        <taxon>Chordata</taxon>
        <taxon>Craniata</taxon>
        <taxon>Vertebrata</taxon>
        <taxon>Euteleostomi</taxon>
        <taxon>Actinopterygii</taxon>
        <taxon>Neopterygii</taxon>
        <taxon>Teleostei</taxon>
        <taxon>Neoteleostei</taxon>
        <taxon>Acanthomorphata</taxon>
        <taxon>Carangaria</taxon>
        <taxon>Pleuronectiformes</taxon>
        <taxon>Pleuronectoidei</taxon>
        <taxon>Scophthalmidae</taxon>
        <taxon>Scophthalmus</taxon>
    </lineage>
</organism>
<evidence type="ECO:0000256" key="11">
    <source>
        <dbReference type="ARBA" id="ARBA00031048"/>
    </source>
</evidence>
<gene>
    <name evidence="15" type="ORF">F2P81_019986</name>
</gene>
<protein>
    <recommendedName>
        <fullName evidence="2">Cytochrome c oxidase subunit 5B, mitochondrial</fullName>
    </recommendedName>
    <alternativeName>
        <fullName evidence="11">Cytochrome c oxidase polypeptide Vb</fullName>
    </alternativeName>
</protein>
<dbReference type="InterPro" id="IPR029827">
    <property type="entry name" value="JDP1-like"/>
</dbReference>
<proteinExistence type="predicted"/>
<dbReference type="GO" id="GO:0005743">
    <property type="term" value="C:mitochondrial inner membrane"/>
    <property type="evidence" value="ECO:0007669"/>
    <property type="project" value="UniProtKB-SubCell"/>
</dbReference>
<evidence type="ECO:0000256" key="9">
    <source>
        <dbReference type="ARBA" id="ARBA00023136"/>
    </source>
</evidence>
<dbReference type="PROSITE" id="PS00848">
    <property type="entry name" value="COX5B_1"/>
    <property type="match status" value="1"/>
</dbReference>
<dbReference type="SUPFAM" id="SSF57802">
    <property type="entry name" value="Rubredoxin-like"/>
    <property type="match status" value="1"/>
</dbReference>
<dbReference type="Gene3D" id="2.60.11.10">
    <property type="entry name" value="Cytochrome c oxidase, subunit Vb"/>
    <property type="match status" value="1"/>
</dbReference>
<evidence type="ECO:0000256" key="5">
    <source>
        <dbReference type="ARBA" id="ARBA00022833"/>
    </source>
</evidence>
<dbReference type="GO" id="GO:0006123">
    <property type="term" value="P:mitochondrial electron transport, cytochrome c to oxygen"/>
    <property type="evidence" value="ECO:0007669"/>
    <property type="project" value="InterPro"/>
</dbReference>
<dbReference type="PROSITE" id="PS50076">
    <property type="entry name" value="DNAJ_2"/>
    <property type="match status" value="1"/>
</dbReference>
<evidence type="ECO:0000256" key="4">
    <source>
        <dbReference type="ARBA" id="ARBA00022792"/>
    </source>
</evidence>
<dbReference type="InterPro" id="IPR002124">
    <property type="entry name" value="Cyt_c_oxidase_su5b"/>
</dbReference>
<feature type="binding site" evidence="12">
    <location>
        <position position="228"/>
    </location>
    <ligand>
        <name>Zn(2+)</name>
        <dbReference type="ChEBI" id="CHEBI:29105"/>
    </ligand>
</feature>
<feature type="modified residue" description="N6-acetyllysine" evidence="13">
    <location>
        <position position="233"/>
    </location>
</feature>
<evidence type="ECO:0000256" key="2">
    <source>
        <dbReference type="ARBA" id="ARBA00020224"/>
    </source>
</evidence>
<evidence type="ECO:0000259" key="14">
    <source>
        <dbReference type="PROSITE" id="PS50076"/>
    </source>
</evidence>
<dbReference type="PANTHER" id="PTHR44500">
    <property type="entry name" value="DNAJ HOMOLOG SUBFAMILY C MEMBER 12"/>
    <property type="match status" value="1"/>
</dbReference>
<feature type="binding site" evidence="12">
    <location>
        <position position="205"/>
    </location>
    <ligand>
        <name>Zn(2+)</name>
        <dbReference type="ChEBI" id="CHEBI:29105"/>
    </ligand>
</feature>
<reference evidence="15 16" key="1">
    <citation type="submission" date="2019-06" db="EMBL/GenBank/DDBJ databases">
        <title>Draft genomes of female and male turbot (Scophthalmus maximus).</title>
        <authorList>
            <person name="Xu H."/>
            <person name="Xu X.-W."/>
            <person name="Shao C."/>
            <person name="Chen S."/>
        </authorList>
    </citation>
    <scope>NUCLEOTIDE SEQUENCE [LARGE SCALE GENOMIC DNA]</scope>
    <source>
        <strain evidence="15">Ysfricsl-2016a</strain>
        <tissue evidence="15">Blood</tissue>
    </source>
</reference>
<dbReference type="GO" id="GO:0046872">
    <property type="term" value="F:metal ion binding"/>
    <property type="evidence" value="ECO:0007669"/>
    <property type="project" value="UniProtKB-KW"/>
</dbReference>
<dbReference type="CDD" id="cd00924">
    <property type="entry name" value="Cyt_c_Oxidase_Vb"/>
    <property type="match status" value="1"/>
</dbReference>
<dbReference type="InterPro" id="IPR001623">
    <property type="entry name" value="DnaJ_domain"/>
</dbReference>
<dbReference type="PRINTS" id="PR00625">
    <property type="entry name" value="JDOMAIN"/>
</dbReference>
<keyword evidence="5 12" id="KW-0862">Zinc</keyword>
<feature type="modified residue" description="N6-acetyllysine" evidence="13">
    <location>
        <position position="180"/>
    </location>
</feature>
<evidence type="ECO:0000256" key="7">
    <source>
        <dbReference type="ARBA" id="ARBA00022990"/>
    </source>
</evidence>
<dbReference type="Gene3D" id="1.10.287.110">
    <property type="entry name" value="DnaJ domain"/>
    <property type="match status" value="1"/>
</dbReference>
<feature type="modified residue" description="N6-acetyllysine" evidence="13">
    <location>
        <position position="198"/>
    </location>
</feature>
<name>A0A6A4S4R6_SCOMX</name>
<feature type="binding site" evidence="12">
    <location>
        <position position="225"/>
    </location>
    <ligand>
        <name>Zn(2+)</name>
        <dbReference type="ChEBI" id="CHEBI:29105"/>
    </ligand>
</feature>
<keyword evidence="10" id="KW-0143">Chaperone</keyword>
<dbReference type="EMBL" id="VEVO01000018">
    <property type="protein sequence ID" value="KAF0027245.1"/>
    <property type="molecule type" value="Genomic_DNA"/>
</dbReference>
<dbReference type="CDD" id="cd06257">
    <property type="entry name" value="DnaJ"/>
    <property type="match status" value="1"/>
</dbReference>
<accession>A0A6A4S4R6</accession>
<evidence type="ECO:0000313" key="16">
    <source>
        <dbReference type="Proteomes" id="UP000438429"/>
    </source>
</evidence>
<dbReference type="FunFam" id="2.60.11.10:FF:000001">
    <property type="entry name" value="Cytochrome c oxidase subunit 5B, mitochondrial"/>
    <property type="match status" value="1"/>
</dbReference>
<keyword evidence="9" id="KW-0472">Membrane</keyword>
<dbReference type="AlphaFoldDB" id="A0A6A4S4R6"/>
<evidence type="ECO:0000256" key="6">
    <source>
        <dbReference type="ARBA" id="ARBA00022946"/>
    </source>
</evidence>
<dbReference type="PANTHER" id="PTHR44500:SF1">
    <property type="entry name" value="DNAJ HOMOLOG SUBFAMILY C MEMBER 12"/>
    <property type="match status" value="1"/>
</dbReference>
<dbReference type="PROSITE" id="PS51359">
    <property type="entry name" value="COX5B_2"/>
    <property type="match status" value="1"/>
</dbReference>
<dbReference type="Pfam" id="PF00226">
    <property type="entry name" value="DnaJ"/>
    <property type="match status" value="1"/>
</dbReference>
<dbReference type="InterPro" id="IPR036869">
    <property type="entry name" value="J_dom_sf"/>
</dbReference>
<evidence type="ECO:0000256" key="8">
    <source>
        <dbReference type="ARBA" id="ARBA00023128"/>
    </source>
</evidence>
<evidence type="ECO:0000256" key="1">
    <source>
        <dbReference type="ARBA" id="ARBA00004273"/>
    </source>
</evidence>
<evidence type="ECO:0000313" key="15">
    <source>
        <dbReference type="EMBL" id="KAF0027245.1"/>
    </source>
</evidence>
<dbReference type="Proteomes" id="UP000438429">
    <property type="component" value="Unassembled WGS sequence"/>
</dbReference>
<feature type="domain" description="J" evidence="14">
    <location>
        <begin position="14"/>
        <end position="79"/>
    </location>
</feature>
<feature type="binding site" evidence="12">
    <location>
        <position position="203"/>
    </location>
    <ligand>
        <name>Zn(2+)</name>
        <dbReference type="ChEBI" id="CHEBI:29105"/>
    </ligand>
</feature>
<dbReference type="SUPFAM" id="SSF46565">
    <property type="entry name" value="Chaperone J-domain"/>
    <property type="match status" value="1"/>
</dbReference>